<dbReference type="InterPro" id="IPR008758">
    <property type="entry name" value="Peptidase_S28"/>
</dbReference>
<dbReference type="EMBL" id="KN822199">
    <property type="protein sequence ID" value="KIM52782.1"/>
    <property type="molecule type" value="Genomic_DNA"/>
</dbReference>
<sequence>MKLTTSFASFLIVISTVFTLIDAVDSRRSFSPQSINLWRLEKREKASADSRKAPHIVLQDTGHDDFPSAATVSSRAPQFPEQHFTQPIDHHDHTLGTFSQRYWVNARHYDPGSGGPVIVLDGGETSGEDRLPFLDTGIVEILANATGGVGVVLEHRYYAGESIPVPDFSTDNLRWLNNDQAAADSANFMANVKFLDIDENLTSPHVPWIYYGGSYAGARAAHMKILYPELVFGSIASSAVTHAVLSNWEYYDVIRQAADPRCSAYIVNAIETIDILLEDPNVKDSVKELFGLKNLKHDDDFASVLGIPLEYWQGKNWDPAVGDTTFDEFCKALNKPIIGSAHIADLPVGHENRLLTLPWGSQVDFSFSNYARYIKENLVKSCLDANLTVEDCFGTYNDTAFLDTSLDQDWRPWTFQVCTEWGFFDTAPLDPTYPRIVSKLLTLDYASKICRQAYPPGKYFTVPPMPNITAVNALGGFAIAADKLAFIDGEVDPWRPCTPHSQYAKDREDTTLRPFKLIPCGVHHYDENGLPNIADEPPQIQKIHHEMINFVLEWLKDFKK</sequence>
<dbReference type="Pfam" id="PF05577">
    <property type="entry name" value="Peptidase_S28"/>
    <property type="match status" value="1"/>
</dbReference>
<feature type="chain" id="PRO_5002160389" description="Peptidase S28" evidence="6">
    <location>
        <begin position="24"/>
        <end position="560"/>
    </location>
</feature>
<reference evidence="8" key="2">
    <citation type="submission" date="2015-01" db="EMBL/GenBank/DDBJ databases">
        <title>Evolutionary Origins and Diversification of the Mycorrhizal Mutualists.</title>
        <authorList>
            <consortium name="DOE Joint Genome Institute"/>
            <consortium name="Mycorrhizal Genomics Consortium"/>
            <person name="Kohler A."/>
            <person name="Kuo A."/>
            <person name="Nagy L.G."/>
            <person name="Floudas D."/>
            <person name="Copeland A."/>
            <person name="Barry K.W."/>
            <person name="Cichocki N."/>
            <person name="Veneault-Fourrey C."/>
            <person name="LaButti K."/>
            <person name="Lindquist E.A."/>
            <person name="Lipzen A."/>
            <person name="Lundell T."/>
            <person name="Morin E."/>
            <person name="Murat C."/>
            <person name="Riley R."/>
            <person name="Ohm R."/>
            <person name="Sun H."/>
            <person name="Tunlid A."/>
            <person name="Henrissat B."/>
            <person name="Grigoriev I.V."/>
            <person name="Hibbett D.S."/>
            <person name="Martin F."/>
        </authorList>
    </citation>
    <scope>NUCLEOTIDE SEQUENCE [LARGE SCALE GENOMIC DNA]</scope>
    <source>
        <strain evidence="8">Foug A</strain>
    </source>
</reference>
<organism evidence="7 8">
    <name type="scientific">Scleroderma citrinum Foug A</name>
    <dbReference type="NCBI Taxonomy" id="1036808"/>
    <lineage>
        <taxon>Eukaryota</taxon>
        <taxon>Fungi</taxon>
        <taxon>Dikarya</taxon>
        <taxon>Basidiomycota</taxon>
        <taxon>Agaricomycotina</taxon>
        <taxon>Agaricomycetes</taxon>
        <taxon>Agaricomycetidae</taxon>
        <taxon>Boletales</taxon>
        <taxon>Sclerodermatineae</taxon>
        <taxon>Sclerodermataceae</taxon>
        <taxon>Scleroderma</taxon>
    </lineage>
</organism>
<evidence type="ECO:0008006" key="9">
    <source>
        <dbReference type="Google" id="ProtNLM"/>
    </source>
</evidence>
<keyword evidence="8" id="KW-1185">Reference proteome</keyword>
<keyword evidence="3 6" id="KW-0732">Signal</keyword>
<evidence type="ECO:0000256" key="2">
    <source>
        <dbReference type="ARBA" id="ARBA00022670"/>
    </source>
</evidence>
<evidence type="ECO:0000313" key="8">
    <source>
        <dbReference type="Proteomes" id="UP000053989"/>
    </source>
</evidence>
<keyword evidence="5" id="KW-0325">Glycoprotein</keyword>
<dbReference type="PANTHER" id="PTHR11010:SF117">
    <property type="entry name" value="SERINE PROTEASE 16"/>
    <property type="match status" value="1"/>
</dbReference>
<evidence type="ECO:0000256" key="5">
    <source>
        <dbReference type="ARBA" id="ARBA00023180"/>
    </source>
</evidence>
<comment type="similarity">
    <text evidence="1">Belongs to the peptidase S28 family.</text>
</comment>
<keyword evidence="4" id="KW-0378">Hydrolase</keyword>
<evidence type="ECO:0000256" key="6">
    <source>
        <dbReference type="SAM" id="SignalP"/>
    </source>
</evidence>
<dbReference type="OrthoDB" id="2130629at2759"/>
<dbReference type="GO" id="GO:0006508">
    <property type="term" value="P:proteolysis"/>
    <property type="evidence" value="ECO:0007669"/>
    <property type="project" value="UniProtKB-KW"/>
</dbReference>
<dbReference type="HOGENOM" id="CLU_023630_0_0_1"/>
<feature type="signal peptide" evidence="6">
    <location>
        <begin position="1"/>
        <end position="23"/>
    </location>
</feature>
<evidence type="ECO:0000256" key="1">
    <source>
        <dbReference type="ARBA" id="ARBA00011079"/>
    </source>
</evidence>
<dbReference type="Gene3D" id="3.40.50.1820">
    <property type="entry name" value="alpha/beta hydrolase"/>
    <property type="match status" value="2"/>
</dbReference>
<gene>
    <name evidence="7" type="ORF">SCLCIDRAFT_140329</name>
</gene>
<evidence type="ECO:0000256" key="3">
    <source>
        <dbReference type="ARBA" id="ARBA00022729"/>
    </source>
</evidence>
<dbReference type="Proteomes" id="UP000053989">
    <property type="component" value="Unassembled WGS sequence"/>
</dbReference>
<evidence type="ECO:0000256" key="4">
    <source>
        <dbReference type="ARBA" id="ARBA00022801"/>
    </source>
</evidence>
<dbReference type="SUPFAM" id="SSF53474">
    <property type="entry name" value="alpha/beta-Hydrolases"/>
    <property type="match status" value="1"/>
</dbReference>
<dbReference type="PANTHER" id="PTHR11010">
    <property type="entry name" value="PROTEASE S28 PRO-X CARBOXYPEPTIDASE-RELATED"/>
    <property type="match status" value="1"/>
</dbReference>
<dbReference type="GO" id="GO:0008239">
    <property type="term" value="F:dipeptidyl-peptidase activity"/>
    <property type="evidence" value="ECO:0007669"/>
    <property type="project" value="TreeGrafter"/>
</dbReference>
<proteinExistence type="inferred from homology"/>
<reference evidence="7 8" key="1">
    <citation type="submission" date="2014-04" db="EMBL/GenBank/DDBJ databases">
        <authorList>
            <consortium name="DOE Joint Genome Institute"/>
            <person name="Kuo A."/>
            <person name="Kohler A."/>
            <person name="Nagy L.G."/>
            <person name="Floudas D."/>
            <person name="Copeland A."/>
            <person name="Barry K.W."/>
            <person name="Cichocki N."/>
            <person name="Veneault-Fourrey C."/>
            <person name="LaButti K."/>
            <person name="Lindquist E.A."/>
            <person name="Lipzen A."/>
            <person name="Lundell T."/>
            <person name="Morin E."/>
            <person name="Murat C."/>
            <person name="Sun H."/>
            <person name="Tunlid A."/>
            <person name="Henrissat B."/>
            <person name="Grigoriev I.V."/>
            <person name="Hibbett D.S."/>
            <person name="Martin F."/>
            <person name="Nordberg H.P."/>
            <person name="Cantor M.N."/>
            <person name="Hua S.X."/>
        </authorList>
    </citation>
    <scope>NUCLEOTIDE SEQUENCE [LARGE SCALE GENOMIC DNA]</scope>
    <source>
        <strain evidence="7 8">Foug A</strain>
    </source>
</reference>
<dbReference type="InParanoid" id="A0A0C2ZJ39"/>
<accession>A0A0C2ZJ39</accession>
<keyword evidence="2" id="KW-0645">Protease</keyword>
<dbReference type="AlphaFoldDB" id="A0A0C2ZJ39"/>
<name>A0A0C2ZJ39_9AGAM</name>
<protein>
    <recommendedName>
        <fullName evidence="9">Peptidase S28</fullName>
    </recommendedName>
</protein>
<dbReference type="InterPro" id="IPR029058">
    <property type="entry name" value="AB_hydrolase_fold"/>
</dbReference>
<dbReference type="GO" id="GO:0070008">
    <property type="term" value="F:serine-type exopeptidase activity"/>
    <property type="evidence" value="ECO:0007669"/>
    <property type="project" value="InterPro"/>
</dbReference>
<evidence type="ECO:0000313" key="7">
    <source>
        <dbReference type="EMBL" id="KIM52782.1"/>
    </source>
</evidence>